<gene>
    <name evidence="1" type="ORF">PILCRDRAFT_15351</name>
</gene>
<name>A0A0C3EL42_PILCF</name>
<organism evidence="1 2">
    <name type="scientific">Piloderma croceum (strain F 1598)</name>
    <dbReference type="NCBI Taxonomy" id="765440"/>
    <lineage>
        <taxon>Eukaryota</taxon>
        <taxon>Fungi</taxon>
        <taxon>Dikarya</taxon>
        <taxon>Basidiomycota</taxon>
        <taxon>Agaricomycotina</taxon>
        <taxon>Agaricomycetes</taxon>
        <taxon>Agaricomycetidae</taxon>
        <taxon>Atheliales</taxon>
        <taxon>Atheliaceae</taxon>
        <taxon>Piloderma</taxon>
    </lineage>
</organism>
<proteinExistence type="predicted"/>
<keyword evidence="2" id="KW-1185">Reference proteome</keyword>
<evidence type="ECO:0000313" key="2">
    <source>
        <dbReference type="Proteomes" id="UP000054166"/>
    </source>
</evidence>
<sequence>MLGLEVSLIEVFMNTSQSIGTFGRVDARYDTEGAVFNGWSRELWGHLAHSHCRSDHPLSLPPEYEMKRFEDDICLYELIHLDLSFPGSNAGARTDVTRTCSYGYREVDRDKAGTAVGSITQHVVTSTSMLADADDLSAFSRMDDGWCFTSCYSVPSTFQNQKWEDRSSKFIRLSLSSSSTSATPGVAMWRKTMDVLHELMGWWIGTPPARYNANRNGEDALTAKDSAVYLLRAVGRTTQHAMTGTNVLLDVVENFPG</sequence>
<dbReference type="EMBL" id="KN833086">
    <property type="protein sequence ID" value="KIM73325.1"/>
    <property type="molecule type" value="Genomic_DNA"/>
</dbReference>
<dbReference type="OrthoDB" id="3268246at2759"/>
<accession>A0A0C3EL42</accession>
<dbReference type="InParanoid" id="A0A0C3EL42"/>
<dbReference type="Proteomes" id="UP000054166">
    <property type="component" value="Unassembled WGS sequence"/>
</dbReference>
<reference evidence="1 2" key="1">
    <citation type="submission" date="2014-04" db="EMBL/GenBank/DDBJ databases">
        <authorList>
            <consortium name="DOE Joint Genome Institute"/>
            <person name="Kuo A."/>
            <person name="Tarkka M."/>
            <person name="Buscot F."/>
            <person name="Kohler A."/>
            <person name="Nagy L.G."/>
            <person name="Floudas D."/>
            <person name="Copeland A."/>
            <person name="Barry K.W."/>
            <person name="Cichocki N."/>
            <person name="Veneault-Fourrey C."/>
            <person name="LaButti K."/>
            <person name="Lindquist E.A."/>
            <person name="Lipzen A."/>
            <person name="Lundell T."/>
            <person name="Morin E."/>
            <person name="Murat C."/>
            <person name="Sun H."/>
            <person name="Tunlid A."/>
            <person name="Henrissat B."/>
            <person name="Grigoriev I.V."/>
            <person name="Hibbett D.S."/>
            <person name="Martin F."/>
            <person name="Nordberg H.P."/>
            <person name="Cantor M.N."/>
            <person name="Hua S.X."/>
        </authorList>
    </citation>
    <scope>NUCLEOTIDE SEQUENCE [LARGE SCALE GENOMIC DNA]</scope>
    <source>
        <strain evidence="1 2">F 1598</strain>
    </source>
</reference>
<reference evidence="2" key="2">
    <citation type="submission" date="2015-01" db="EMBL/GenBank/DDBJ databases">
        <title>Evolutionary Origins and Diversification of the Mycorrhizal Mutualists.</title>
        <authorList>
            <consortium name="DOE Joint Genome Institute"/>
            <consortium name="Mycorrhizal Genomics Consortium"/>
            <person name="Kohler A."/>
            <person name="Kuo A."/>
            <person name="Nagy L.G."/>
            <person name="Floudas D."/>
            <person name="Copeland A."/>
            <person name="Barry K.W."/>
            <person name="Cichocki N."/>
            <person name="Veneault-Fourrey C."/>
            <person name="LaButti K."/>
            <person name="Lindquist E.A."/>
            <person name="Lipzen A."/>
            <person name="Lundell T."/>
            <person name="Morin E."/>
            <person name="Murat C."/>
            <person name="Riley R."/>
            <person name="Ohm R."/>
            <person name="Sun H."/>
            <person name="Tunlid A."/>
            <person name="Henrissat B."/>
            <person name="Grigoriev I.V."/>
            <person name="Hibbett D.S."/>
            <person name="Martin F."/>
        </authorList>
    </citation>
    <scope>NUCLEOTIDE SEQUENCE [LARGE SCALE GENOMIC DNA]</scope>
    <source>
        <strain evidence="2">F 1598</strain>
    </source>
</reference>
<protein>
    <submittedName>
        <fullName evidence="1">Uncharacterized protein</fullName>
    </submittedName>
</protein>
<dbReference type="AlphaFoldDB" id="A0A0C3EL42"/>
<evidence type="ECO:0000313" key="1">
    <source>
        <dbReference type="EMBL" id="KIM73325.1"/>
    </source>
</evidence>
<dbReference type="HOGENOM" id="CLU_1082261_0_0_1"/>